<name>A0A1G9PJL6_9FIRM</name>
<evidence type="ECO:0000313" key="3">
    <source>
        <dbReference type="Proteomes" id="UP000199068"/>
    </source>
</evidence>
<keyword evidence="3" id="KW-1185">Reference proteome</keyword>
<feature type="transmembrane region" description="Helical" evidence="1">
    <location>
        <begin position="378"/>
        <end position="396"/>
    </location>
</feature>
<gene>
    <name evidence="2" type="ORF">SAMN04515677_104373</name>
</gene>
<organism evidence="2 3">
    <name type="scientific">Romboutsia lituseburensis DSM 797</name>
    <dbReference type="NCBI Taxonomy" id="1121325"/>
    <lineage>
        <taxon>Bacteria</taxon>
        <taxon>Bacillati</taxon>
        <taxon>Bacillota</taxon>
        <taxon>Clostridia</taxon>
        <taxon>Peptostreptococcales</taxon>
        <taxon>Peptostreptococcaceae</taxon>
        <taxon>Romboutsia</taxon>
    </lineage>
</organism>
<feature type="transmembrane region" description="Helical" evidence="1">
    <location>
        <begin position="323"/>
        <end position="346"/>
    </location>
</feature>
<feature type="transmembrane region" description="Helical" evidence="1">
    <location>
        <begin position="241"/>
        <end position="260"/>
    </location>
</feature>
<feature type="transmembrane region" description="Helical" evidence="1">
    <location>
        <begin position="178"/>
        <end position="199"/>
    </location>
</feature>
<reference evidence="2 3" key="1">
    <citation type="submission" date="2016-10" db="EMBL/GenBank/DDBJ databases">
        <authorList>
            <person name="de Groot N.N."/>
        </authorList>
    </citation>
    <scope>NUCLEOTIDE SEQUENCE [LARGE SCALE GENOMIC DNA]</scope>
    <source>
        <strain evidence="2 3">DSM 797</strain>
    </source>
</reference>
<dbReference type="Proteomes" id="UP000199068">
    <property type="component" value="Unassembled WGS sequence"/>
</dbReference>
<proteinExistence type="predicted"/>
<evidence type="ECO:0000256" key="1">
    <source>
        <dbReference type="SAM" id="Phobius"/>
    </source>
</evidence>
<keyword evidence="1" id="KW-1133">Transmembrane helix</keyword>
<feature type="transmembrane region" description="Helical" evidence="1">
    <location>
        <begin position="6"/>
        <end position="25"/>
    </location>
</feature>
<feature type="transmembrane region" description="Helical" evidence="1">
    <location>
        <begin position="118"/>
        <end position="139"/>
    </location>
</feature>
<keyword evidence="1" id="KW-0812">Transmembrane</keyword>
<feature type="transmembrane region" description="Helical" evidence="1">
    <location>
        <begin position="37"/>
        <end position="56"/>
    </location>
</feature>
<protein>
    <recommendedName>
        <fullName evidence="4">O-antigen ligase like membrane protein</fullName>
    </recommendedName>
</protein>
<feature type="transmembrane region" description="Helical" evidence="1">
    <location>
        <begin position="62"/>
        <end position="81"/>
    </location>
</feature>
<accession>A0A1G9PJL6</accession>
<feature type="transmembrane region" description="Helical" evidence="1">
    <location>
        <begin position="205"/>
        <end position="234"/>
    </location>
</feature>
<evidence type="ECO:0008006" key="4">
    <source>
        <dbReference type="Google" id="ProtNLM"/>
    </source>
</evidence>
<dbReference type="RefSeq" id="WP_092725792.1">
    <property type="nucleotide sequence ID" value="NZ_FNGW01000004.1"/>
</dbReference>
<dbReference type="STRING" id="1121325.SAMN04515677_104373"/>
<evidence type="ECO:0000313" key="2">
    <source>
        <dbReference type="EMBL" id="SDL98407.1"/>
    </source>
</evidence>
<sequence length="410" mass="48057">MTNKKLNIDIKNIFIFFIITLFIFPQEIRSGILGGKFGTVNFIAVITIGILFLKYIKNINKIYFAFWYITILIYLFTASLYEVDLGRIIKCILIYFMPLLIIGFELEKKDTIKILKFWLNTINCIIIVITVIGIIEKFLGINIMIELSKFMTPRIRDLVMMQQSEKIYRLYSFMGHPLFNTQMYLIFFVINNIYSYYILNNRCKLWVAIFSIVGISLTASKTGIVMISLAIVLLFKVDSKVSKIIIIALIIILGNEFNLFDNVITRFMGDSLTTGRSEKWEFIKSMNQYPMKFFTGYGNGFVFELNNYINWASAAFEYPIRMFAFEFGILTMVLIYIPIMIIPTFLLIKRRQVYLLISYYIVFIQVNTYNGLALHGDYMLIFCFFVFMIINISKMLKGDVKKYENSFFMP</sequence>
<dbReference type="EMBL" id="FNGW01000004">
    <property type="protein sequence ID" value="SDL98407.1"/>
    <property type="molecule type" value="Genomic_DNA"/>
</dbReference>
<feature type="transmembrane region" description="Helical" evidence="1">
    <location>
        <begin position="88"/>
        <end position="106"/>
    </location>
</feature>
<keyword evidence="1" id="KW-0472">Membrane</keyword>
<dbReference type="AlphaFoldDB" id="A0A1G9PJL6"/>
<feature type="transmembrane region" description="Helical" evidence="1">
    <location>
        <begin position="353"/>
        <end position="372"/>
    </location>
</feature>